<dbReference type="eggNOG" id="COG4270">
    <property type="taxonomic scope" value="Bacteria"/>
</dbReference>
<comment type="subcellular location">
    <subcellularLocation>
        <location evidence="1">Membrane</location>
        <topology evidence="1">Multi-pass membrane protein</topology>
    </subcellularLocation>
</comment>
<accession>A4X371</accession>
<dbReference type="GO" id="GO:0016020">
    <property type="term" value="C:membrane"/>
    <property type="evidence" value="ECO:0007669"/>
    <property type="project" value="UniProtKB-SubCell"/>
</dbReference>
<feature type="transmembrane region" description="Helical" evidence="5">
    <location>
        <begin position="21"/>
        <end position="44"/>
    </location>
</feature>
<protein>
    <submittedName>
        <fullName evidence="6">DoxX family protein</fullName>
    </submittedName>
</protein>
<keyword evidence="3 5" id="KW-1133">Transmembrane helix</keyword>
<dbReference type="Proteomes" id="UP000000235">
    <property type="component" value="Chromosome"/>
</dbReference>
<reference evidence="7" key="1">
    <citation type="journal article" date="2007" name="Proc. Natl. Acad. Sci. U.S.A.">
        <title>Genome sequencing reveals complex secondary metabolome in the marine actinomycete Salinispora tropica.</title>
        <authorList>
            <person name="Udwary D.W."/>
            <person name="Zeigler L."/>
            <person name="Asolkar R.N."/>
            <person name="Singan V."/>
            <person name="Lapidus A."/>
            <person name="Fenical W."/>
            <person name="Jensen P.R."/>
            <person name="Moore B.S."/>
        </authorList>
    </citation>
    <scope>NUCLEOTIDE SEQUENCE [LARGE SCALE GENOMIC DNA]</scope>
    <source>
        <strain evidence="7">ATCC BAA-916 / DSM 44818 / CNB-440</strain>
    </source>
</reference>
<dbReference type="Pfam" id="PF07681">
    <property type="entry name" value="DoxX"/>
    <property type="match status" value="1"/>
</dbReference>
<evidence type="ECO:0000313" key="7">
    <source>
        <dbReference type="Proteomes" id="UP000000235"/>
    </source>
</evidence>
<dbReference type="HOGENOM" id="CLU_128738_2_0_11"/>
<dbReference type="InterPro" id="IPR032808">
    <property type="entry name" value="DoxX"/>
</dbReference>
<evidence type="ECO:0000256" key="1">
    <source>
        <dbReference type="ARBA" id="ARBA00004141"/>
    </source>
</evidence>
<dbReference type="KEGG" id="stp:Strop_0844"/>
<keyword evidence="2 5" id="KW-0812">Transmembrane</keyword>
<evidence type="ECO:0000313" key="6">
    <source>
        <dbReference type="EMBL" id="ABP53321.1"/>
    </source>
</evidence>
<dbReference type="STRING" id="369723.Strop_0844"/>
<evidence type="ECO:0000256" key="5">
    <source>
        <dbReference type="SAM" id="Phobius"/>
    </source>
</evidence>
<evidence type="ECO:0000256" key="4">
    <source>
        <dbReference type="ARBA" id="ARBA00023136"/>
    </source>
</evidence>
<feature type="transmembrane region" description="Helical" evidence="5">
    <location>
        <begin position="119"/>
        <end position="138"/>
    </location>
</feature>
<keyword evidence="4 5" id="KW-0472">Membrane</keyword>
<feature type="transmembrane region" description="Helical" evidence="5">
    <location>
        <begin position="95"/>
        <end position="113"/>
    </location>
</feature>
<dbReference type="PANTHER" id="PTHR36974:SF1">
    <property type="entry name" value="DOXX FAMILY MEMBRANE PROTEIN"/>
    <property type="match status" value="1"/>
</dbReference>
<evidence type="ECO:0000256" key="2">
    <source>
        <dbReference type="ARBA" id="ARBA00022692"/>
    </source>
</evidence>
<organism evidence="6 7">
    <name type="scientific">Salinispora tropica (strain ATCC BAA-916 / DSM 44818 / JCM 13857 / NBRC 105044 / CNB-440)</name>
    <dbReference type="NCBI Taxonomy" id="369723"/>
    <lineage>
        <taxon>Bacteria</taxon>
        <taxon>Bacillati</taxon>
        <taxon>Actinomycetota</taxon>
        <taxon>Actinomycetes</taxon>
        <taxon>Micromonosporales</taxon>
        <taxon>Micromonosporaceae</taxon>
        <taxon>Salinispora</taxon>
    </lineage>
</organism>
<feature type="transmembrane region" description="Helical" evidence="5">
    <location>
        <begin position="56"/>
        <end position="74"/>
    </location>
</feature>
<evidence type="ECO:0000256" key="3">
    <source>
        <dbReference type="ARBA" id="ARBA00022989"/>
    </source>
</evidence>
<dbReference type="PANTHER" id="PTHR36974">
    <property type="entry name" value="MEMBRANE PROTEIN-RELATED"/>
    <property type="match status" value="1"/>
</dbReference>
<sequence>MEHILPLTRSSNRGSLVADKISLEVPMVPLITLGAGTGLARLAGLAGVGALDGWHPALRVGLALMLTVTGLAHFSARRRSGLVALVPPRLPHPQFLVTLTGVLELLGAAALLAPATARWAAAGLAVLMLAMFPANVSGARRKLTLAGRPVTPLPARTAMQATFVAAAVAISLGS</sequence>
<keyword evidence="7" id="KW-1185">Reference proteome</keyword>
<gene>
    <name evidence="6" type="ordered locus">Strop_0844</name>
</gene>
<name>A4X371_SALTO</name>
<dbReference type="EMBL" id="CP000667">
    <property type="protein sequence ID" value="ABP53321.1"/>
    <property type="molecule type" value="Genomic_DNA"/>
</dbReference>
<proteinExistence type="predicted"/>
<dbReference type="AlphaFoldDB" id="A4X371"/>